<evidence type="ECO:0000256" key="1">
    <source>
        <dbReference type="SAM" id="MobiDB-lite"/>
    </source>
</evidence>
<feature type="region of interest" description="Disordered" evidence="1">
    <location>
        <begin position="159"/>
        <end position="188"/>
    </location>
</feature>
<dbReference type="Pfam" id="PF03448">
    <property type="entry name" value="MgtE_N"/>
    <property type="match status" value="1"/>
</dbReference>
<proteinExistence type="predicted"/>
<evidence type="ECO:0000313" key="5">
    <source>
        <dbReference type="Proteomes" id="UP001279660"/>
    </source>
</evidence>
<dbReference type="RefSeq" id="WP_319625170.1">
    <property type="nucleotide sequence ID" value="NZ_JAWXXV010000001.1"/>
</dbReference>
<dbReference type="EMBL" id="JAWXXV010000001">
    <property type="protein sequence ID" value="MDX5985890.1"/>
    <property type="molecule type" value="Genomic_DNA"/>
</dbReference>
<gene>
    <name evidence="4" type="ORF">SIL82_16670</name>
</gene>
<sequence length="188" mass="19571">MTAVAAGLSIFANGVTAALPALADQPQPTRLGSAIQGDLGARDAATKKRTRALDMREQAARAAEARLKADMAARQEAAAAAKPAVGGPTAPSDPQYENLARIYQAMKPARAAVVFEQLEMDVQMQVAQKMRDRSTAMILASMTPQGAANLSMALARRNANAGKKPVVGTPKGPARAAQPVSRSSPTPR</sequence>
<feature type="chain" id="PRO_5046905137" description="Magnesium transporter MgtE intracellular domain-containing protein" evidence="2">
    <location>
        <begin position="18"/>
        <end position="188"/>
    </location>
</feature>
<organism evidence="4 5">
    <name type="scientific">Sphingomonas echinoides</name>
    <dbReference type="NCBI Taxonomy" id="59803"/>
    <lineage>
        <taxon>Bacteria</taxon>
        <taxon>Pseudomonadati</taxon>
        <taxon>Pseudomonadota</taxon>
        <taxon>Alphaproteobacteria</taxon>
        <taxon>Sphingomonadales</taxon>
        <taxon>Sphingomonadaceae</taxon>
        <taxon>Sphingomonas</taxon>
    </lineage>
</organism>
<feature type="signal peptide" evidence="2">
    <location>
        <begin position="1"/>
        <end position="17"/>
    </location>
</feature>
<keyword evidence="5" id="KW-1185">Reference proteome</keyword>
<reference evidence="4 5" key="1">
    <citation type="submission" date="2023-11" db="EMBL/GenBank/DDBJ databases">
        <title>MicrobeMod: A computational toolkit for identifying prokaryotic methylation and restriction-modification with nanopore sequencing.</title>
        <authorList>
            <person name="Crits-Christoph A."/>
            <person name="Kang S.C."/>
            <person name="Lee H."/>
            <person name="Ostrov N."/>
        </authorList>
    </citation>
    <scope>NUCLEOTIDE SEQUENCE [LARGE SCALE GENOMIC DNA]</scope>
    <source>
        <strain evidence="4 5">ATCC 14820</strain>
    </source>
</reference>
<comment type="caution">
    <text evidence="4">The sequence shown here is derived from an EMBL/GenBank/DDBJ whole genome shotgun (WGS) entry which is preliminary data.</text>
</comment>
<protein>
    <recommendedName>
        <fullName evidence="3">Magnesium transporter MgtE intracellular domain-containing protein</fullName>
    </recommendedName>
</protein>
<evidence type="ECO:0000259" key="3">
    <source>
        <dbReference type="Pfam" id="PF03448"/>
    </source>
</evidence>
<evidence type="ECO:0000256" key="2">
    <source>
        <dbReference type="SAM" id="SignalP"/>
    </source>
</evidence>
<accession>A0ABU4PV91</accession>
<name>A0ABU4PV91_9SPHN</name>
<keyword evidence="2" id="KW-0732">Signal</keyword>
<feature type="domain" description="Magnesium transporter MgtE intracellular" evidence="3">
    <location>
        <begin position="97"/>
        <end position="157"/>
    </location>
</feature>
<dbReference type="Proteomes" id="UP001279660">
    <property type="component" value="Unassembled WGS sequence"/>
</dbReference>
<dbReference type="SUPFAM" id="SSF158791">
    <property type="entry name" value="MgtE N-terminal domain-like"/>
    <property type="match status" value="1"/>
</dbReference>
<evidence type="ECO:0000313" key="4">
    <source>
        <dbReference type="EMBL" id="MDX5985890.1"/>
    </source>
</evidence>
<dbReference type="InterPro" id="IPR006668">
    <property type="entry name" value="Mg_transptr_MgtE_intracell_dom"/>
</dbReference>